<dbReference type="Gene3D" id="3.30.460.10">
    <property type="entry name" value="Beta Polymerase, domain 2"/>
    <property type="match status" value="1"/>
</dbReference>
<dbReference type="RefSeq" id="WP_169159852.1">
    <property type="nucleotide sequence ID" value="NZ_JABBFW010000004.1"/>
</dbReference>
<keyword evidence="2" id="KW-0808">Transferase</keyword>
<dbReference type="SUPFAM" id="SSF81301">
    <property type="entry name" value="Nucleotidyltransferase"/>
    <property type="match status" value="1"/>
</dbReference>
<feature type="domain" description="Polymerase beta nucleotidyltransferase" evidence="1">
    <location>
        <begin position="34"/>
        <end position="96"/>
    </location>
</feature>
<comment type="caution">
    <text evidence="2">The sequence shown here is derived from an EMBL/GenBank/DDBJ whole genome shotgun (WGS) entry which is preliminary data.</text>
</comment>
<accession>A0A848F5S7</accession>
<evidence type="ECO:0000259" key="1">
    <source>
        <dbReference type="Pfam" id="PF18765"/>
    </source>
</evidence>
<dbReference type="InterPro" id="IPR043519">
    <property type="entry name" value="NT_sf"/>
</dbReference>
<dbReference type="CDD" id="cd05403">
    <property type="entry name" value="NT_KNTase_like"/>
    <property type="match status" value="1"/>
</dbReference>
<gene>
    <name evidence="2" type="ORF">HHL10_08140</name>
</gene>
<dbReference type="Proteomes" id="UP000574067">
    <property type="component" value="Unassembled WGS sequence"/>
</dbReference>
<dbReference type="AlphaFoldDB" id="A0A848F5S7"/>
<reference evidence="2 3" key="1">
    <citation type="submission" date="2020-04" db="EMBL/GenBank/DDBJ databases">
        <title>Azohydromonas sp. isolated from soil.</title>
        <authorList>
            <person name="Dahal R.H."/>
        </authorList>
    </citation>
    <scope>NUCLEOTIDE SEQUENCE [LARGE SCALE GENOMIC DNA]</scope>
    <source>
        <strain evidence="2 3">G-1-1-14</strain>
    </source>
</reference>
<dbReference type="GO" id="GO:0016740">
    <property type="term" value="F:transferase activity"/>
    <property type="evidence" value="ECO:0007669"/>
    <property type="project" value="UniProtKB-KW"/>
</dbReference>
<organism evidence="2 3">
    <name type="scientific">Azohydromonas caseinilytica</name>
    <dbReference type="NCBI Taxonomy" id="2728836"/>
    <lineage>
        <taxon>Bacteria</taxon>
        <taxon>Pseudomonadati</taxon>
        <taxon>Pseudomonadota</taxon>
        <taxon>Betaproteobacteria</taxon>
        <taxon>Burkholderiales</taxon>
        <taxon>Sphaerotilaceae</taxon>
        <taxon>Azohydromonas</taxon>
    </lineage>
</organism>
<dbReference type="InterPro" id="IPR041633">
    <property type="entry name" value="Polbeta"/>
</dbReference>
<dbReference type="Pfam" id="PF18765">
    <property type="entry name" value="Polbeta"/>
    <property type="match status" value="1"/>
</dbReference>
<keyword evidence="3" id="KW-1185">Reference proteome</keyword>
<protein>
    <submittedName>
        <fullName evidence="2">Nucleotidyltransferase domain-containing protein</fullName>
    </submittedName>
</protein>
<proteinExistence type="predicted"/>
<sequence>MKADVSPLPALALGPAEWDIVRAILARLVPDRPVWAFGSRATGRCKPWSDLDLAVGGTQRLPSALHAELCEAFAESDLPFKVDVLDWSSADASFKALVGPQRVLVQGGRA</sequence>
<evidence type="ECO:0000313" key="2">
    <source>
        <dbReference type="EMBL" id="NML14944.1"/>
    </source>
</evidence>
<dbReference type="EMBL" id="JABBFW010000004">
    <property type="protein sequence ID" value="NML14944.1"/>
    <property type="molecule type" value="Genomic_DNA"/>
</dbReference>
<evidence type="ECO:0000313" key="3">
    <source>
        <dbReference type="Proteomes" id="UP000574067"/>
    </source>
</evidence>
<name>A0A848F5S7_9BURK</name>